<dbReference type="PANTHER" id="PTHR37460">
    <property type="entry name" value="ENDONUCLEASE III"/>
    <property type="match status" value="1"/>
</dbReference>
<protein>
    <recommendedName>
        <fullName evidence="2">GIY-YIG domain-containing protein</fullName>
    </recommendedName>
</protein>
<reference evidence="1" key="1">
    <citation type="submission" date="2005-07" db="EMBL/GenBank/DDBJ databases">
        <title>A hyperthermophilic lifestyle for uncultured Archaea of the DHVE2 lineage: evidence from environmental genomics.</title>
        <authorList>
            <person name="Moussard H."/>
            <person name="Hennecke G."/>
            <person name="Moreira D."/>
            <person name="Jouffe V."/>
            <person name="Lopez-Garcia P."/>
            <person name="Jeanthon C."/>
        </authorList>
    </citation>
    <scope>NUCLEOTIDE SEQUENCE</scope>
</reference>
<accession>Q3SA73</accession>
<dbReference type="InterPro" id="IPR002837">
    <property type="entry name" value="DUF123"/>
</dbReference>
<dbReference type="Pfam" id="PF01986">
    <property type="entry name" value="DUF123"/>
    <property type="match status" value="1"/>
</dbReference>
<sequence>MDDSGIYALLIHCPGCRIRVGALGELEFAAGYYVYIGSAQRNMNQRIERHKRREKKMRWHIDYLLQCARIVDVHSVAASKECEEWVACKLAETHKFVRGFGASDSHVPSHLFYGPKEHLWNDVISVMKRCER</sequence>
<proteinExistence type="predicted"/>
<dbReference type="EMBL" id="DQ118404">
    <property type="protein sequence ID" value="AAZ32509.1"/>
    <property type="molecule type" value="Genomic_DNA"/>
</dbReference>
<dbReference type="PANTHER" id="PTHR37460:SF1">
    <property type="entry name" value="ENDONUCLEASE III"/>
    <property type="match status" value="1"/>
</dbReference>
<evidence type="ECO:0008006" key="2">
    <source>
        <dbReference type="Google" id="ProtNLM"/>
    </source>
</evidence>
<organism evidence="1">
    <name type="scientific">uncultured euryarchaeote Alv-FOS4</name>
    <dbReference type="NCBI Taxonomy" id="337893"/>
    <lineage>
        <taxon>Archaea</taxon>
        <taxon>Methanobacteriati</taxon>
        <taxon>Methanobacteriota</taxon>
        <taxon>environmental samples</taxon>
    </lineage>
</organism>
<dbReference type="CDD" id="cd10441">
    <property type="entry name" value="GIY-YIG_COG1833"/>
    <property type="match status" value="1"/>
</dbReference>
<dbReference type="AlphaFoldDB" id="Q3SA73"/>
<evidence type="ECO:0000313" key="1">
    <source>
        <dbReference type="EMBL" id="AAZ32509.1"/>
    </source>
</evidence>
<name>Q3SA73_9EURY</name>